<dbReference type="RefSeq" id="WP_205122378.1">
    <property type="nucleotide sequence ID" value="NZ_JAFBCM010000001.1"/>
</dbReference>
<dbReference type="CDD" id="cd03784">
    <property type="entry name" value="GT1_Gtf-like"/>
    <property type="match status" value="1"/>
</dbReference>
<dbReference type="PANTHER" id="PTHR48050:SF13">
    <property type="entry name" value="STEROL 3-BETA-GLUCOSYLTRANSFERASE UGT80A2"/>
    <property type="match status" value="1"/>
</dbReference>
<accession>A0ABV7Y1S8</accession>
<dbReference type="Proteomes" id="UP001595699">
    <property type="component" value="Unassembled WGS sequence"/>
</dbReference>
<keyword evidence="4" id="KW-1185">Reference proteome</keyword>
<dbReference type="InterPro" id="IPR002213">
    <property type="entry name" value="UDP_glucos_trans"/>
</dbReference>
<sequence length="385" mass="40142">MRVLLATTSGMGHYVPMLPFAAALVRAGHEVQVAAPRSFAAAVERSGYPYWPCADVDPAELAAAHARMNAAPPEQRNAAFVEVAADLAPRAILPGMLTAIDAYRPDLVLREVGELGSAMASELRGGIPQVQVLIGLAKFGTLLRDVVGPIHGRARVWAGLPAEGTTSVPSVSLLPLSYEEPGTAGSEVRRYVDASVLDAAEPLPDWSNGNADPLVYVTFGTVSASVPQAVATFRAVVESLASLPIRLLATVGDGGDPSAFDGLPANVRVERFVPQASVLPHAAAMVCHGGMGTVLGGLSAGVPMVVVPQFADQPDNAARVEALGAGLQVRNDHLDDPVDPAWVAEATRRVLAEPSFRTGAEKLRADIHALPPADEAVAFFEELAS</sequence>
<evidence type="ECO:0000259" key="2">
    <source>
        <dbReference type="Pfam" id="PF06722"/>
    </source>
</evidence>
<name>A0ABV7Y1S8_9ACTN</name>
<proteinExistence type="predicted"/>
<comment type="caution">
    <text evidence="3">The sequence shown here is derived from an EMBL/GenBank/DDBJ whole genome shotgun (WGS) entry which is preliminary data.</text>
</comment>
<dbReference type="SUPFAM" id="SSF53756">
    <property type="entry name" value="UDP-Glycosyltransferase/glycogen phosphorylase"/>
    <property type="match status" value="1"/>
</dbReference>
<evidence type="ECO:0000313" key="3">
    <source>
        <dbReference type="EMBL" id="MFC3759208.1"/>
    </source>
</evidence>
<dbReference type="Gene3D" id="3.40.50.2000">
    <property type="entry name" value="Glycogen Phosphorylase B"/>
    <property type="match status" value="2"/>
</dbReference>
<dbReference type="EMBL" id="JBHRZH010000001">
    <property type="protein sequence ID" value="MFC3759208.1"/>
    <property type="molecule type" value="Genomic_DNA"/>
</dbReference>
<feature type="domain" description="Erythromycin biosynthesis protein CIII-like C-terminal" evidence="2">
    <location>
        <begin position="256"/>
        <end position="382"/>
    </location>
</feature>
<evidence type="ECO:0000313" key="4">
    <source>
        <dbReference type="Proteomes" id="UP001595699"/>
    </source>
</evidence>
<dbReference type="InterPro" id="IPR010610">
    <property type="entry name" value="EryCIII-like_C"/>
</dbReference>
<protein>
    <submittedName>
        <fullName evidence="3">Glycosyltransferase</fullName>
    </submittedName>
</protein>
<gene>
    <name evidence="3" type="ORF">ACFOUW_00020</name>
</gene>
<reference evidence="4" key="1">
    <citation type="journal article" date="2019" name="Int. J. Syst. Evol. Microbiol.">
        <title>The Global Catalogue of Microorganisms (GCM) 10K type strain sequencing project: providing services to taxonomists for standard genome sequencing and annotation.</title>
        <authorList>
            <consortium name="The Broad Institute Genomics Platform"/>
            <consortium name="The Broad Institute Genome Sequencing Center for Infectious Disease"/>
            <person name="Wu L."/>
            <person name="Ma J."/>
        </authorList>
    </citation>
    <scope>NUCLEOTIDE SEQUENCE [LARGE SCALE GENOMIC DNA]</scope>
    <source>
        <strain evidence="4">CGMCC 4.7241</strain>
    </source>
</reference>
<dbReference type="PANTHER" id="PTHR48050">
    <property type="entry name" value="STEROL 3-BETA-GLUCOSYLTRANSFERASE"/>
    <property type="match status" value="1"/>
</dbReference>
<dbReference type="Pfam" id="PF06722">
    <property type="entry name" value="EryCIII-like_C"/>
    <property type="match status" value="1"/>
</dbReference>
<dbReference type="InterPro" id="IPR050426">
    <property type="entry name" value="Glycosyltransferase_28"/>
</dbReference>
<dbReference type="PROSITE" id="PS00375">
    <property type="entry name" value="UDPGT"/>
    <property type="match status" value="1"/>
</dbReference>
<keyword evidence="1" id="KW-0808">Transferase</keyword>
<organism evidence="3 4">
    <name type="scientific">Tenggerimyces flavus</name>
    <dbReference type="NCBI Taxonomy" id="1708749"/>
    <lineage>
        <taxon>Bacteria</taxon>
        <taxon>Bacillati</taxon>
        <taxon>Actinomycetota</taxon>
        <taxon>Actinomycetes</taxon>
        <taxon>Propionibacteriales</taxon>
        <taxon>Nocardioidaceae</taxon>
        <taxon>Tenggerimyces</taxon>
    </lineage>
</organism>
<evidence type="ECO:0000256" key="1">
    <source>
        <dbReference type="ARBA" id="ARBA00022679"/>
    </source>
</evidence>
<dbReference type="InterPro" id="IPR035595">
    <property type="entry name" value="UDP_glycos_trans_CS"/>
</dbReference>